<name>A0A0G4EVT5_VITBC</name>
<comment type="similarity">
    <text evidence="1">Belongs to the SBNO family.</text>
</comment>
<feature type="compositionally biased region" description="Acidic residues" evidence="2">
    <location>
        <begin position="1150"/>
        <end position="1168"/>
    </location>
</feature>
<dbReference type="GO" id="GO:0006355">
    <property type="term" value="P:regulation of DNA-templated transcription"/>
    <property type="evidence" value="ECO:0007669"/>
    <property type="project" value="InterPro"/>
</dbReference>
<dbReference type="InterPro" id="IPR026937">
    <property type="entry name" value="SBNO_Helicase_C_dom"/>
</dbReference>
<dbReference type="InterPro" id="IPR027417">
    <property type="entry name" value="P-loop_NTPase"/>
</dbReference>
<dbReference type="PANTHER" id="PTHR12706">
    <property type="entry name" value="STRAWBERRY NOTCH-RELATED"/>
    <property type="match status" value="1"/>
</dbReference>
<evidence type="ECO:0008006" key="7">
    <source>
        <dbReference type="Google" id="ProtNLM"/>
    </source>
</evidence>
<dbReference type="SUPFAM" id="SSF52540">
    <property type="entry name" value="P-loop containing nucleoside triphosphate hydrolases"/>
    <property type="match status" value="2"/>
</dbReference>
<evidence type="ECO:0000259" key="3">
    <source>
        <dbReference type="Pfam" id="PF13871"/>
    </source>
</evidence>
<feature type="compositionally biased region" description="Acidic residues" evidence="2">
    <location>
        <begin position="1592"/>
        <end position="1603"/>
    </location>
</feature>
<dbReference type="EMBL" id="CDMY01000335">
    <property type="protein sequence ID" value="CEM02762.1"/>
    <property type="molecule type" value="Genomic_DNA"/>
</dbReference>
<organism evidence="5 6">
    <name type="scientific">Vitrella brassicaformis (strain CCMP3155)</name>
    <dbReference type="NCBI Taxonomy" id="1169540"/>
    <lineage>
        <taxon>Eukaryota</taxon>
        <taxon>Sar</taxon>
        <taxon>Alveolata</taxon>
        <taxon>Colpodellida</taxon>
        <taxon>Vitrellaceae</taxon>
        <taxon>Vitrella</taxon>
    </lineage>
</organism>
<dbReference type="PhylomeDB" id="A0A0G4EVT5"/>
<feature type="compositionally biased region" description="Low complexity" evidence="2">
    <location>
        <begin position="1557"/>
        <end position="1584"/>
    </location>
</feature>
<feature type="compositionally biased region" description="Gly residues" evidence="2">
    <location>
        <begin position="223"/>
        <end position="233"/>
    </location>
</feature>
<proteinExistence type="inferred from homology"/>
<feature type="domain" description="Strawberry notch helicase C" evidence="3">
    <location>
        <begin position="861"/>
        <end position="1250"/>
    </location>
</feature>
<dbReference type="GO" id="GO:0031490">
    <property type="term" value="F:chromatin DNA binding"/>
    <property type="evidence" value="ECO:0007669"/>
    <property type="project" value="TreeGrafter"/>
</dbReference>
<feature type="region of interest" description="Disordered" evidence="2">
    <location>
        <begin position="1759"/>
        <end position="1779"/>
    </location>
</feature>
<feature type="region of interest" description="Disordered" evidence="2">
    <location>
        <begin position="539"/>
        <end position="565"/>
    </location>
</feature>
<reference evidence="5 6" key="1">
    <citation type="submission" date="2014-11" db="EMBL/GenBank/DDBJ databases">
        <authorList>
            <person name="Zhu J."/>
            <person name="Qi W."/>
            <person name="Song R."/>
        </authorList>
    </citation>
    <scope>NUCLEOTIDE SEQUENCE [LARGE SCALE GENOMIC DNA]</scope>
</reference>
<feature type="region of interest" description="Disordered" evidence="2">
    <location>
        <begin position="1"/>
        <end position="51"/>
    </location>
</feature>
<protein>
    <recommendedName>
        <fullName evidence="7">Helicase ATP-binding domain-containing protein</fullName>
    </recommendedName>
</protein>
<dbReference type="OrthoDB" id="421838at2759"/>
<evidence type="ECO:0000256" key="2">
    <source>
        <dbReference type="SAM" id="MobiDB-lite"/>
    </source>
</evidence>
<feature type="compositionally biased region" description="Basic and acidic residues" evidence="2">
    <location>
        <begin position="777"/>
        <end position="797"/>
    </location>
</feature>
<gene>
    <name evidence="5" type="ORF">Vbra_13768</name>
</gene>
<feature type="domain" description="Strawberry notch AAA" evidence="4">
    <location>
        <begin position="312"/>
        <end position="673"/>
    </location>
</feature>
<feature type="compositionally biased region" description="Gly residues" evidence="2">
    <location>
        <begin position="121"/>
        <end position="133"/>
    </location>
</feature>
<feature type="compositionally biased region" description="Polar residues" evidence="2">
    <location>
        <begin position="1524"/>
        <end position="1543"/>
    </location>
</feature>
<feature type="compositionally biased region" description="Acidic residues" evidence="2">
    <location>
        <begin position="1118"/>
        <end position="1129"/>
    </location>
</feature>
<evidence type="ECO:0000313" key="5">
    <source>
        <dbReference type="EMBL" id="CEM02762.1"/>
    </source>
</evidence>
<dbReference type="PANTHER" id="PTHR12706:SF30">
    <property type="entry name" value="PROTEIN STRAWBERRY NOTCH-RELATED"/>
    <property type="match status" value="1"/>
</dbReference>
<dbReference type="InterPro" id="IPR026741">
    <property type="entry name" value="SNO"/>
</dbReference>
<dbReference type="InterPro" id="IPR039187">
    <property type="entry name" value="SNO_AAA"/>
</dbReference>
<dbReference type="Proteomes" id="UP000041254">
    <property type="component" value="Unassembled WGS sequence"/>
</dbReference>
<feature type="compositionally biased region" description="Low complexity" evidence="2">
    <location>
        <begin position="1"/>
        <end position="14"/>
    </location>
</feature>
<dbReference type="VEuPathDB" id="CryptoDB:Vbra_13768"/>
<dbReference type="GO" id="GO:0005634">
    <property type="term" value="C:nucleus"/>
    <property type="evidence" value="ECO:0007669"/>
    <property type="project" value="TreeGrafter"/>
</dbReference>
<evidence type="ECO:0000313" key="6">
    <source>
        <dbReference type="Proteomes" id="UP000041254"/>
    </source>
</evidence>
<feature type="region of interest" description="Disordered" evidence="2">
    <location>
        <begin position="223"/>
        <end position="290"/>
    </location>
</feature>
<keyword evidence="6" id="KW-1185">Reference proteome</keyword>
<feature type="compositionally biased region" description="Acidic residues" evidence="2">
    <location>
        <begin position="163"/>
        <end position="178"/>
    </location>
</feature>
<dbReference type="GO" id="GO:0042393">
    <property type="term" value="F:histone binding"/>
    <property type="evidence" value="ECO:0007669"/>
    <property type="project" value="TreeGrafter"/>
</dbReference>
<feature type="region of interest" description="Disordered" evidence="2">
    <location>
        <begin position="1074"/>
        <end position="1169"/>
    </location>
</feature>
<accession>A0A0G4EVT5</accession>
<evidence type="ECO:0000256" key="1">
    <source>
        <dbReference type="ARBA" id="ARBA00006992"/>
    </source>
</evidence>
<feature type="compositionally biased region" description="Low complexity" evidence="2">
    <location>
        <begin position="1090"/>
        <end position="1108"/>
    </location>
</feature>
<feature type="region of interest" description="Disordered" evidence="2">
    <location>
        <begin position="777"/>
        <end position="801"/>
    </location>
</feature>
<dbReference type="Pfam" id="PF13871">
    <property type="entry name" value="Helicase_C_4"/>
    <property type="match status" value="1"/>
</dbReference>
<feature type="region of interest" description="Disordered" evidence="2">
    <location>
        <begin position="120"/>
        <end position="187"/>
    </location>
</feature>
<feature type="compositionally biased region" description="Polar residues" evidence="2">
    <location>
        <begin position="1767"/>
        <end position="1779"/>
    </location>
</feature>
<feature type="region of interest" description="Disordered" evidence="2">
    <location>
        <begin position="1514"/>
        <end position="1609"/>
    </location>
</feature>
<evidence type="ECO:0000259" key="4">
    <source>
        <dbReference type="Pfam" id="PF13872"/>
    </source>
</evidence>
<sequence>MEGSGPPDLGDSPGAEQVKEGGLSPADDLATPVLLTSRGAAAKPPPAWAVKKPVVKGEPAAADNGLFDADDELEMAGMMREMADEEVARAAELATYQGESDDDEMTCGRDRHGVAVAVAAAGGGDAGVGSGGRGRGRGRGRSVRRSPRESVRKARRKRYVVEKDDDDDDDGDNDDEWLNDGWAGGMGWGEGGYPRHREGRQGGRELLPVVCWLLCAVPVDSAAGGGPSGGPRGGRVPDPLSGLPKNWNEAHKNPIQPFLLPHALDQSSDDDNDAHVGGDDGDGDGGAGAGAGANGVMKAVKRSSLIKFEAHPHPATLAESTTIHAVSLPPLRHGQKLYIPKGVSLFVIEHGLLSSIQLESLIQASRCSDKILGSCMRGGYCLGDGTGSGKGRVLTAFVGHINQKQGLTKNKRHAYISVNPDLLIDLQRDNRDLRVGLPIADVRGLKWGFFTGRDNKPMLQGKLGNDQCNGVLFCSYPYLVKSKDKGVAERIRAGDETVLTDPKQCRFGALYEWLGGAEAEGAIVFDESHKAKNIAPHLKKQATGNEFERGPSRFNPNSEENRPNGGSLSAILAVSLQRMCPKAHVIYGSATAAAELRNVGYMERLGVFGPDTPFVDFNTLHRRISYNAVSGMECLTINLKSQGLFSSRTLSYHGVKFDIHKIGVNTDATRLYKQATDIWQDMLRLLQELMDPSSGVHWHDGQTEGCEVCDDPNCRYSEQNDEQLVANLNFFGAEQRFFRVLLVAIKIPTAAKRARRDLNAGKAVVFSLWSTGEARQREKAERDAAERDAAEREKDNENSLADVMGDANQEAMDTAGLELIPLKVIERWFKTQDEHGTEVGDYLARKNQLMERIKQLQLPANPLDELIRRFGGPTRVAELTGRTYRYEEDPDTGAMEYVRRTADVAEDNSTEGVKSINNSERRAFQEGSKRVAVITEAASAGISLHADRAMEGLNKRPRVMYTLELPWAADKAVQQFGRVHRSNQLHLPEFHVIVTEMGGEIRFTSTIARRMKMLGALTRGDRRCACGEAEDATLADFDIQTKSGNAALKTLFDDLKKGSTDDDFANAMDESMARAPDDDIMSDVPSSDDGANTNTNTKGTPAAAAAASGGSGLHDAIIVDDDDDNEDMGEQSSGVGVGVPCEDGGNGGGEEAEEGDGDGDGDDEEHEDDTMPQHEYAYQKHFDDFASFARAALTELENVGITGLIEPEDPLLRVNKKTVNLRSFMNRLLMMDPKIQNSIFEWLMFILAEKERTNRGACRDRDTIQDLNRVFRGASNAPQSVNFHAHEVIARDPDTQAETWYTHGRVDRGIDFEAAKSLYLTVRKKKDRKGVRRAPHKERTMEGFYWYNPRSVEAPARLPILILAARESLASSTVEHHVYQPNIGCRKQTLTSAQLKRHRGSGLYTKIAVNKKHHDGGGKMVDDLRHIRQHWTRWYHLANTGCCHIQYTTRPQTLDLDSYGRHIVRGQNNDRLCTKEMRTVDAHILSGNILSSFGFLDKQFTVNGGQPTDVFPVKSAHDTHDNDSSGMPNMSSPYTNPHTTSMATAKKRRRFTATPKAGGSTRRLRRATATATNTGSNATGTGSRRTVRVDESDGEWDDDDGDRDEGRGKDADMAEFFFKTRNKGEQLVISRARDDNTRVAIVGIELEPALVADTKLMVKIIQENNIFDQDDDDGHVDDIDQKCQLASTIMALPHGNYKPINSIVKLLHMLVEQGAVRPKSVSLRRAQKVIRALMAAHMIHIDTTRGLSIIKPNARATQLFQPPRMPPNTTKHTHTQQPGRGSYNWAAQPGAYYANNHSAGNSTSDNIHSGRGMYQPPPPPASAGGLFGGVGLFSGLKNTAANLFLGGHGDVGAVAAGRPVTPLPPHHLKDLVFRLAVALFEHLRRQQPAYRDPAMTSQDVVTMHLFSLVFPEPAYETCSQAVTHYLLPALQAHGMIDGPHQGLGTRLLHHNVPPYFNGDGGYRWLADVWGG</sequence>
<dbReference type="InParanoid" id="A0A0G4EVT5"/>
<dbReference type="Pfam" id="PF13872">
    <property type="entry name" value="AAA_34"/>
    <property type="match status" value="1"/>
</dbReference>
<feature type="compositionally biased region" description="Basic residues" evidence="2">
    <location>
        <begin position="134"/>
        <end position="145"/>
    </location>
</feature>